<dbReference type="PANTHER" id="PTHR42697">
    <property type="entry name" value="ENDONUCLEASE 8"/>
    <property type="match status" value="1"/>
</dbReference>
<dbReference type="EMBL" id="JAFBBZ010000001">
    <property type="protein sequence ID" value="MBM7508682.1"/>
    <property type="molecule type" value="Genomic_DNA"/>
</dbReference>
<feature type="domain" description="FPG-type" evidence="14">
    <location>
        <begin position="224"/>
        <end position="263"/>
    </location>
</feature>
<protein>
    <recommendedName>
        <fullName evidence="2">DNA-(apurinic or apyrimidinic site) lyase</fullName>
        <ecNumber evidence="2">4.2.99.18</ecNumber>
    </recommendedName>
</protein>
<evidence type="ECO:0000256" key="7">
    <source>
        <dbReference type="ARBA" id="ARBA00022833"/>
    </source>
</evidence>
<dbReference type="InterPro" id="IPR000214">
    <property type="entry name" value="Znf_DNA_glyclase/AP_lyase"/>
</dbReference>
<gene>
    <name evidence="16" type="ORF">JOE61_002496</name>
</gene>
<dbReference type="SUPFAM" id="SSF46946">
    <property type="entry name" value="S13-like H2TH domain"/>
    <property type="match status" value="1"/>
</dbReference>
<keyword evidence="6" id="KW-0378">Hydrolase</keyword>
<evidence type="ECO:0000256" key="13">
    <source>
        <dbReference type="PROSITE-ProRule" id="PRU00391"/>
    </source>
</evidence>
<proteinExistence type="inferred from homology"/>
<evidence type="ECO:0000256" key="5">
    <source>
        <dbReference type="ARBA" id="ARBA00022771"/>
    </source>
</evidence>
<evidence type="ECO:0000259" key="15">
    <source>
        <dbReference type="PROSITE" id="PS51068"/>
    </source>
</evidence>
<evidence type="ECO:0000256" key="6">
    <source>
        <dbReference type="ARBA" id="ARBA00022801"/>
    </source>
</evidence>
<dbReference type="InterPro" id="IPR035937">
    <property type="entry name" value="FPG_N"/>
</dbReference>
<evidence type="ECO:0000256" key="8">
    <source>
        <dbReference type="ARBA" id="ARBA00023125"/>
    </source>
</evidence>
<keyword evidence="17" id="KW-1185">Reference proteome</keyword>
<comment type="similarity">
    <text evidence="1">Belongs to the FPG family.</text>
</comment>
<dbReference type="InterPro" id="IPR010979">
    <property type="entry name" value="Ribosomal_uS13-like_H2TH"/>
</dbReference>
<evidence type="ECO:0000256" key="4">
    <source>
        <dbReference type="ARBA" id="ARBA00022763"/>
    </source>
</evidence>
<dbReference type="PANTHER" id="PTHR42697:SF1">
    <property type="entry name" value="ENDONUCLEASE 8"/>
    <property type="match status" value="1"/>
</dbReference>
<evidence type="ECO:0000256" key="9">
    <source>
        <dbReference type="ARBA" id="ARBA00023204"/>
    </source>
</evidence>
<evidence type="ECO:0000313" key="16">
    <source>
        <dbReference type="EMBL" id="MBM7508682.1"/>
    </source>
</evidence>
<evidence type="ECO:0000259" key="14">
    <source>
        <dbReference type="PROSITE" id="PS51066"/>
    </source>
</evidence>
<dbReference type="Gene3D" id="3.20.190.10">
    <property type="entry name" value="MutM-like, N-terminal"/>
    <property type="match status" value="1"/>
</dbReference>
<sequence length="281" mass="30986">MPEGDSVHKLARRLDQSLLGRTVARSDLRVPRLATRDLAGREVLEHATHGKHLLTRFSGGVTLHSHLLMDGEWSVTRPGRALPRRLQPEVRVVLETTGGSTAWGLRLHQLELVATAEESRLVGHLGPDLLHDDLDVAEAVRRLRADPEVPLVSAMLDQTRVAGLGNLWANELAFLLGRSPWTPVGEVDVERLVTLAARALRHSALVAGAYQVTTGTGRRGESHWVAGRQRRPCLRCGTTVRMVDEIANDPANRRTWWCPHCQPGPPRPDVIRAGRPPVPDV</sequence>
<keyword evidence="7" id="KW-0862">Zinc</keyword>
<keyword evidence="4" id="KW-0227">DNA damage</keyword>
<evidence type="ECO:0000256" key="2">
    <source>
        <dbReference type="ARBA" id="ARBA00012720"/>
    </source>
</evidence>
<dbReference type="EC" id="4.2.99.18" evidence="2"/>
<dbReference type="InterPro" id="IPR044090">
    <property type="entry name" value="Nei2_N"/>
</dbReference>
<reference evidence="16 17" key="1">
    <citation type="submission" date="2021-01" db="EMBL/GenBank/DDBJ databases">
        <title>Sequencing the genomes of 1000 actinobacteria strains.</title>
        <authorList>
            <person name="Klenk H.-P."/>
        </authorList>
    </citation>
    <scope>NUCLEOTIDE SEQUENCE [LARGE SCALE GENOMIC DNA]</scope>
    <source>
        <strain evidence="16 17">DSM 18239</strain>
    </source>
</reference>
<comment type="caution">
    <text evidence="16">The sequence shown here is derived from an EMBL/GenBank/DDBJ whole genome shotgun (WGS) entry which is preliminary data.</text>
</comment>
<dbReference type="Gene3D" id="1.10.8.50">
    <property type="match status" value="1"/>
</dbReference>
<keyword evidence="12" id="KW-0326">Glycosidase</keyword>
<dbReference type="Proteomes" id="UP000732378">
    <property type="component" value="Unassembled WGS sequence"/>
</dbReference>
<keyword evidence="9" id="KW-0234">DNA repair</keyword>
<dbReference type="SUPFAM" id="SSF81624">
    <property type="entry name" value="N-terminal domain of MutM-like DNA repair proteins"/>
    <property type="match status" value="1"/>
</dbReference>
<evidence type="ECO:0000256" key="10">
    <source>
        <dbReference type="ARBA" id="ARBA00023239"/>
    </source>
</evidence>
<organism evidence="16 17">
    <name type="scientific">Nocardioides salarius</name>
    <dbReference type="NCBI Taxonomy" id="374513"/>
    <lineage>
        <taxon>Bacteria</taxon>
        <taxon>Bacillati</taxon>
        <taxon>Actinomycetota</taxon>
        <taxon>Actinomycetes</taxon>
        <taxon>Propionibacteriales</taxon>
        <taxon>Nocardioidaceae</taxon>
        <taxon>Nocardioides</taxon>
    </lineage>
</organism>
<dbReference type="SUPFAM" id="SSF57716">
    <property type="entry name" value="Glucocorticoid receptor-like (DNA-binding domain)"/>
    <property type="match status" value="1"/>
</dbReference>
<evidence type="ECO:0000256" key="12">
    <source>
        <dbReference type="ARBA" id="ARBA00023295"/>
    </source>
</evidence>
<dbReference type="Pfam" id="PF01149">
    <property type="entry name" value="Fapy_DNA_glyco"/>
    <property type="match status" value="1"/>
</dbReference>
<dbReference type="RefSeq" id="WP_193668204.1">
    <property type="nucleotide sequence ID" value="NZ_JACDTV010000004.1"/>
</dbReference>
<dbReference type="PROSITE" id="PS51068">
    <property type="entry name" value="FPG_CAT"/>
    <property type="match status" value="1"/>
</dbReference>
<dbReference type="CDD" id="cd08971">
    <property type="entry name" value="AcNei2_N"/>
    <property type="match status" value="1"/>
</dbReference>
<keyword evidence="5 13" id="KW-0863">Zinc-finger</keyword>
<name>A0ABS2MC38_9ACTN</name>
<dbReference type="PROSITE" id="PS51066">
    <property type="entry name" value="ZF_FPG_2"/>
    <property type="match status" value="1"/>
</dbReference>
<evidence type="ECO:0000313" key="17">
    <source>
        <dbReference type="Proteomes" id="UP000732378"/>
    </source>
</evidence>
<keyword evidence="10" id="KW-0456">Lyase</keyword>
<keyword evidence="8" id="KW-0238">DNA-binding</keyword>
<evidence type="ECO:0000256" key="11">
    <source>
        <dbReference type="ARBA" id="ARBA00023268"/>
    </source>
</evidence>
<dbReference type="SMART" id="SM00898">
    <property type="entry name" value="Fapy_DNA_glyco"/>
    <property type="match status" value="1"/>
</dbReference>
<feature type="domain" description="Formamidopyrimidine-DNA glycosylase catalytic" evidence="15">
    <location>
        <begin position="2"/>
        <end position="99"/>
    </location>
</feature>
<accession>A0ABS2MC38</accession>
<dbReference type="InterPro" id="IPR015886">
    <property type="entry name" value="H2TH_FPG"/>
</dbReference>
<evidence type="ECO:0000256" key="3">
    <source>
        <dbReference type="ARBA" id="ARBA00022723"/>
    </source>
</evidence>
<dbReference type="InterPro" id="IPR012319">
    <property type="entry name" value="FPG_cat"/>
</dbReference>
<keyword evidence="11" id="KW-0511">Multifunctional enzyme</keyword>
<keyword evidence="3" id="KW-0479">Metal-binding</keyword>
<evidence type="ECO:0000256" key="1">
    <source>
        <dbReference type="ARBA" id="ARBA00009409"/>
    </source>
</evidence>
<dbReference type="SMART" id="SM01232">
    <property type="entry name" value="H2TH"/>
    <property type="match status" value="1"/>
</dbReference>